<evidence type="ECO:0008006" key="5">
    <source>
        <dbReference type="Google" id="ProtNLM"/>
    </source>
</evidence>
<dbReference type="InterPro" id="IPR051477">
    <property type="entry name" value="Expansin_CellWall"/>
</dbReference>
<feature type="chain" id="PRO_5040253800" description="RlpA-like protein double-psi beta-barrel domain-containing protein" evidence="2">
    <location>
        <begin position="22"/>
        <end position="221"/>
    </location>
</feature>
<reference evidence="3" key="1">
    <citation type="journal article" date="2020" name="Nat. Commun.">
        <title>Large-scale genome sequencing of mycorrhizal fungi provides insights into the early evolution of symbiotic traits.</title>
        <authorList>
            <person name="Miyauchi S."/>
            <person name="Kiss E."/>
            <person name="Kuo A."/>
            <person name="Drula E."/>
            <person name="Kohler A."/>
            <person name="Sanchez-Garcia M."/>
            <person name="Morin E."/>
            <person name="Andreopoulos B."/>
            <person name="Barry K.W."/>
            <person name="Bonito G."/>
            <person name="Buee M."/>
            <person name="Carver A."/>
            <person name="Chen C."/>
            <person name="Cichocki N."/>
            <person name="Clum A."/>
            <person name="Culley D."/>
            <person name="Crous P.W."/>
            <person name="Fauchery L."/>
            <person name="Girlanda M."/>
            <person name="Hayes R.D."/>
            <person name="Keri Z."/>
            <person name="LaButti K."/>
            <person name="Lipzen A."/>
            <person name="Lombard V."/>
            <person name="Magnuson J."/>
            <person name="Maillard F."/>
            <person name="Murat C."/>
            <person name="Nolan M."/>
            <person name="Ohm R.A."/>
            <person name="Pangilinan J."/>
            <person name="Pereira M.F."/>
            <person name="Perotto S."/>
            <person name="Peter M."/>
            <person name="Pfister S."/>
            <person name="Riley R."/>
            <person name="Sitrit Y."/>
            <person name="Stielow J.B."/>
            <person name="Szollosi G."/>
            <person name="Zifcakova L."/>
            <person name="Stursova M."/>
            <person name="Spatafora J.W."/>
            <person name="Tedersoo L."/>
            <person name="Vaario L.M."/>
            <person name="Yamada A."/>
            <person name="Yan M."/>
            <person name="Wang P."/>
            <person name="Xu J."/>
            <person name="Bruns T."/>
            <person name="Baldrian P."/>
            <person name="Vilgalys R."/>
            <person name="Dunand C."/>
            <person name="Henrissat B."/>
            <person name="Grigoriev I.V."/>
            <person name="Hibbett D."/>
            <person name="Nagy L.G."/>
            <person name="Martin F.M."/>
        </authorList>
    </citation>
    <scope>NUCLEOTIDE SEQUENCE</scope>
    <source>
        <strain evidence="3">UP504</strain>
    </source>
</reference>
<dbReference type="CDD" id="cd22191">
    <property type="entry name" value="DPBB_RlpA_EXP_N-like"/>
    <property type="match status" value="1"/>
</dbReference>
<dbReference type="Proteomes" id="UP000886523">
    <property type="component" value="Unassembled WGS sequence"/>
</dbReference>
<dbReference type="InterPro" id="IPR036908">
    <property type="entry name" value="RlpA-like_sf"/>
</dbReference>
<keyword evidence="1 2" id="KW-0732">Signal</keyword>
<accession>A0A9P6E1T5</accession>
<dbReference type="OrthoDB" id="406505at2759"/>
<comment type="caution">
    <text evidence="3">The sequence shown here is derived from an EMBL/GenBank/DDBJ whole genome shotgun (WGS) entry which is preliminary data.</text>
</comment>
<keyword evidence="4" id="KW-1185">Reference proteome</keyword>
<dbReference type="PANTHER" id="PTHR31836">
    <property type="match status" value="1"/>
</dbReference>
<evidence type="ECO:0000313" key="3">
    <source>
        <dbReference type="EMBL" id="KAF9519070.1"/>
    </source>
</evidence>
<evidence type="ECO:0000256" key="1">
    <source>
        <dbReference type="ARBA" id="ARBA00022729"/>
    </source>
</evidence>
<name>A0A9P6E1T5_9AGAM</name>
<feature type="signal peptide" evidence="2">
    <location>
        <begin position="1"/>
        <end position="21"/>
    </location>
</feature>
<dbReference type="Gene3D" id="2.40.40.10">
    <property type="entry name" value="RlpA-like domain"/>
    <property type="match status" value="1"/>
</dbReference>
<dbReference type="PANTHER" id="PTHR31836:SF22">
    <property type="entry name" value="RLPA-LIKE PROTEIN DOUBLE-PSI BETA-BARREL DOMAIN-CONTAINING PROTEIN"/>
    <property type="match status" value="1"/>
</dbReference>
<evidence type="ECO:0000313" key="4">
    <source>
        <dbReference type="Proteomes" id="UP000886523"/>
    </source>
</evidence>
<gene>
    <name evidence="3" type="ORF">BS47DRAFT_1324965</name>
</gene>
<dbReference type="SUPFAM" id="SSF50685">
    <property type="entry name" value="Barwin-like endoglucanases"/>
    <property type="match status" value="1"/>
</dbReference>
<dbReference type="AlphaFoldDB" id="A0A9P6E1T5"/>
<dbReference type="EMBL" id="MU128920">
    <property type="protein sequence ID" value="KAF9519070.1"/>
    <property type="molecule type" value="Genomic_DNA"/>
</dbReference>
<protein>
    <recommendedName>
        <fullName evidence="5">RlpA-like protein double-psi beta-barrel domain-containing protein</fullName>
    </recommendedName>
</protein>
<proteinExistence type="predicted"/>
<sequence>MHLSTITLASMLLVISPSLLAHLPHHPNGNHNYRQYHSYPDGTYLDERDGWKRVAVSDLPYKYFNATSYSPDVFQLSKSKDIVKGAAVGGVLNEALKGIGKASQVIITWYTGKDLKNPSCWPDGKWAPTDQSFVCALTLEGWEHRPDCFSFLELCNTPKRCIYVRVVDTCAGCQVGSHHVDLTQAGFMQLAPLSVGIMNVDMRIATTPNVNTWDQDLWGPK</sequence>
<organism evidence="3 4">
    <name type="scientific">Hydnum rufescens UP504</name>
    <dbReference type="NCBI Taxonomy" id="1448309"/>
    <lineage>
        <taxon>Eukaryota</taxon>
        <taxon>Fungi</taxon>
        <taxon>Dikarya</taxon>
        <taxon>Basidiomycota</taxon>
        <taxon>Agaricomycotina</taxon>
        <taxon>Agaricomycetes</taxon>
        <taxon>Cantharellales</taxon>
        <taxon>Hydnaceae</taxon>
        <taxon>Hydnum</taxon>
    </lineage>
</organism>
<evidence type="ECO:0000256" key="2">
    <source>
        <dbReference type="SAM" id="SignalP"/>
    </source>
</evidence>